<feature type="region of interest" description="Disordered" evidence="3">
    <location>
        <begin position="1"/>
        <end position="48"/>
    </location>
</feature>
<dbReference type="SUPFAM" id="SSF50630">
    <property type="entry name" value="Acid proteases"/>
    <property type="match status" value="1"/>
</dbReference>
<gene>
    <name evidence="6" type="ORF">N1851_016792</name>
</gene>
<dbReference type="PROSITE" id="PS50175">
    <property type="entry name" value="ASP_PROT_RETROV"/>
    <property type="match status" value="1"/>
</dbReference>
<dbReference type="PROSITE" id="PS00141">
    <property type="entry name" value="ASP_PROTEASE"/>
    <property type="match status" value="1"/>
</dbReference>
<keyword evidence="1" id="KW-0378">Hydrolase</keyword>
<feature type="region of interest" description="Disordered" evidence="3">
    <location>
        <begin position="506"/>
        <end position="665"/>
    </location>
</feature>
<evidence type="ECO:0000259" key="5">
    <source>
        <dbReference type="PROSITE" id="PS50175"/>
    </source>
</evidence>
<feature type="compositionally biased region" description="Basic and acidic residues" evidence="3">
    <location>
        <begin position="29"/>
        <end position="42"/>
    </location>
</feature>
<dbReference type="PROSITE" id="PS50158">
    <property type="entry name" value="ZF_CCHC"/>
    <property type="match status" value="1"/>
</dbReference>
<feature type="region of interest" description="Disordered" evidence="3">
    <location>
        <begin position="180"/>
        <end position="225"/>
    </location>
</feature>
<comment type="caution">
    <text evidence="6">The sequence shown here is derived from an EMBL/GenBank/DDBJ whole genome shotgun (WGS) entry which is preliminary data.</text>
</comment>
<feature type="compositionally biased region" description="Polar residues" evidence="3">
    <location>
        <begin position="187"/>
        <end position="201"/>
    </location>
</feature>
<dbReference type="EMBL" id="JAOPHQ010003014">
    <property type="protein sequence ID" value="KAK0144752.1"/>
    <property type="molecule type" value="Genomic_DNA"/>
</dbReference>
<keyword evidence="2" id="KW-0862">Zinc</keyword>
<dbReference type="InterPro" id="IPR001878">
    <property type="entry name" value="Znf_CCHC"/>
</dbReference>
<protein>
    <recommendedName>
        <fullName evidence="8">CCHC-type domain-containing protein</fullName>
    </recommendedName>
</protein>
<evidence type="ECO:0000256" key="3">
    <source>
        <dbReference type="SAM" id="MobiDB-lite"/>
    </source>
</evidence>
<keyword evidence="7" id="KW-1185">Reference proteome</keyword>
<sequence>MTKMISDENEHQRRLGQLPRQKPSHAHSAKVEADGQHDDKPRGSAADGKNLQTIQQLSAQVETLTQMVATLMDHQVSSSQMAHSLPLPAQRLPQTTSYHHFHSPSNHAPPLPSPARPSHLPSSQQPSPSSHNAHFQPPQERRRAARCQKCAEEDRQECNHCFVCGETGHRAVGCLKVSGKRDPVSAEGQSETGAQLQSQPVSPVPKHPPKLPKTRKPQPTQTLTCQSDTKCQAPLVGKRSQLKCSINGHPATVLFDTGSQVSIIDRAWASTHIPSYPVRSLQELLETDLEVYAANGQPIPYDGWVELTVNLTGNDYPDLTVQTPFLVSQLSLSQPLLGANVLEQVIKRQESSGAAVATLLGLLRRAFGMEEEQVTAMVNYIQVPQKPFCDPATVRVGRDNTVIPAGKAVHVWCRVPLNFDTSDPLVLYEPAEEHPILGQLSVGAGLLEINHTQRPHIRVPISNHSKHEITLPKRTPLGVIQHVTKVLDTAESPRADTLTAVTAEVNHTASPSVGDNPVYKVAPETGNRPTRTLHRNLLLEVNDLPVEPPPSSVTNPRESHKRTKRHSEPLKLTERTQSPDTSDSEEEDGVYRYWLRLPARTDRNSPGPDVIQEPQENIGQDQIQQEQRVDVESEQERESVIEEEQGVHSEAERDMDQLQPSDDQQPPEVVCLEEDIAGPLQPEHPAPLRHSSRVRRPGYMFTYPSLGQPAYLPRPTVNAVGIHPMQWPQLCYPQPYPLPFQPPHVPIHHSIFIPTHNISIPAHHISNSVFLN</sequence>
<dbReference type="GO" id="GO:0008270">
    <property type="term" value="F:zinc ion binding"/>
    <property type="evidence" value="ECO:0007669"/>
    <property type="project" value="UniProtKB-KW"/>
</dbReference>
<dbReference type="CDD" id="cd00303">
    <property type="entry name" value="retropepsin_like"/>
    <property type="match status" value="1"/>
</dbReference>
<feature type="compositionally biased region" description="Polar residues" evidence="3">
    <location>
        <begin position="614"/>
        <end position="626"/>
    </location>
</feature>
<dbReference type="InterPro" id="IPR001969">
    <property type="entry name" value="Aspartic_peptidase_AS"/>
</dbReference>
<evidence type="ECO:0000313" key="6">
    <source>
        <dbReference type="EMBL" id="KAK0144752.1"/>
    </source>
</evidence>
<dbReference type="AlphaFoldDB" id="A0AA47MRH1"/>
<dbReference type="Gene3D" id="2.40.70.10">
    <property type="entry name" value="Acid Proteases"/>
    <property type="match status" value="1"/>
</dbReference>
<feature type="compositionally biased region" description="Basic and acidic residues" evidence="3">
    <location>
        <begin position="627"/>
        <end position="656"/>
    </location>
</feature>
<evidence type="ECO:0000256" key="1">
    <source>
        <dbReference type="ARBA" id="ARBA00022801"/>
    </source>
</evidence>
<feature type="compositionally biased region" description="Basic residues" evidence="3">
    <location>
        <begin position="207"/>
        <end position="216"/>
    </location>
</feature>
<dbReference type="GO" id="GO:0004190">
    <property type="term" value="F:aspartic-type endopeptidase activity"/>
    <property type="evidence" value="ECO:0007669"/>
    <property type="project" value="InterPro"/>
</dbReference>
<feature type="compositionally biased region" description="Low complexity" evidence="3">
    <location>
        <begin position="117"/>
        <end position="131"/>
    </location>
</feature>
<feature type="compositionally biased region" description="Polar residues" evidence="3">
    <location>
        <begin position="96"/>
        <end position="106"/>
    </location>
</feature>
<keyword evidence="2" id="KW-0479">Metal-binding</keyword>
<feature type="domain" description="CCHC-type" evidence="4">
    <location>
        <begin position="161"/>
        <end position="174"/>
    </location>
</feature>
<name>A0AA47MRH1_MERPO</name>
<feature type="compositionally biased region" description="Basic and acidic residues" evidence="3">
    <location>
        <begin position="1"/>
        <end position="13"/>
    </location>
</feature>
<keyword evidence="2" id="KW-0863">Zinc-finger</keyword>
<dbReference type="GO" id="GO:0003676">
    <property type="term" value="F:nucleic acid binding"/>
    <property type="evidence" value="ECO:0007669"/>
    <property type="project" value="InterPro"/>
</dbReference>
<evidence type="ECO:0000259" key="4">
    <source>
        <dbReference type="PROSITE" id="PS50158"/>
    </source>
</evidence>
<reference evidence="6" key="1">
    <citation type="journal article" date="2023" name="Front. Mar. Sci.">
        <title>A new Merluccius polli reference genome to investigate the effects of global change in West African waters.</title>
        <authorList>
            <person name="Mateo J.L."/>
            <person name="Blanco-Fernandez C."/>
            <person name="Garcia-Vazquez E."/>
            <person name="Machado-Schiaffino G."/>
        </authorList>
    </citation>
    <scope>NUCLEOTIDE SEQUENCE</scope>
    <source>
        <strain evidence="6">C29</strain>
        <tissue evidence="6">Fin</tissue>
    </source>
</reference>
<evidence type="ECO:0000313" key="7">
    <source>
        <dbReference type="Proteomes" id="UP001174136"/>
    </source>
</evidence>
<evidence type="ECO:0008006" key="8">
    <source>
        <dbReference type="Google" id="ProtNLM"/>
    </source>
</evidence>
<accession>A0AA47MRH1</accession>
<dbReference type="GO" id="GO:0006508">
    <property type="term" value="P:proteolysis"/>
    <property type="evidence" value="ECO:0007669"/>
    <property type="project" value="InterPro"/>
</dbReference>
<feature type="domain" description="Peptidase A2" evidence="5">
    <location>
        <begin position="251"/>
        <end position="341"/>
    </location>
</feature>
<evidence type="ECO:0000256" key="2">
    <source>
        <dbReference type="PROSITE-ProRule" id="PRU00047"/>
    </source>
</evidence>
<feature type="region of interest" description="Disordered" evidence="3">
    <location>
        <begin position="96"/>
        <end position="140"/>
    </location>
</feature>
<proteinExistence type="predicted"/>
<organism evidence="6 7">
    <name type="scientific">Merluccius polli</name>
    <name type="common">Benguela hake</name>
    <name type="synonym">Merluccius cadenati</name>
    <dbReference type="NCBI Taxonomy" id="89951"/>
    <lineage>
        <taxon>Eukaryota</taxon>
        <taxon>Metazoa</taxon>
        <taxon>Chordata</taxon>
        <taxon>Craniata</taxon>
        <taxon>Vertebrata</taxon>
        <taxon>Euteleostomi</taxon>
        <taxon>Actinopterygii</taxon>
        <taxon>Neopterygii</taxon>
        <taxon>Teleostei</taxon>
        <taxon>Neoteleostei</taxon>
        <taxon>Acanthomorphata</taxon>
        <taxon>Zeiogadaria</taxon>
        <taxon>Gadariae</taxon>
        <taxon>Gadiformes</taxon>
        <taxon>Gadoidei</taxon>
        <taxon>Merlucciidae</taxon>
        <taxon>Merluccius</taxon>
    </lineage>
</organism>
<dbReference type="InterPro" id="IPR001995">
    <property type="entry name" value="Peptidase_A2_cat"/>
</dbReference>
<dbReference type="InterPro" id="IPR021109">
    <property type="entry name" value="Peptidase_aspartic_dom_sf"/>
</dbReference>
<dbReference type="Proteomes" id="UP001174136">
    <property type="component" value="Unassembled WGS sequence"/>
</dbReference>